<feature type="compositionally biased region" description="Acidic residues" evidence="5">
    <location>
        <begin position="482"/>
        <end position="492"/>
    </location>
</feature>
<dbReference type="Proteomes" id="UP001596524">
    <property type="component" value="Unassembled WGS sequence"/>
</dbReference>
<feature type="domain" description="Bacterial Ig" evidence="8">
    <location>
        <begin position="378"/>
        <end position="450"/>
    </location>
</feature>
<reference evidence="10" key="1">
    <citation type="journal article" date="2019" name="Int. J. Syst. Evol. Microbiol.">
        <title>The Global Catalogue of Microorganisms (GCM) 10K type strain sequencing project: providing services to taxonomists for standard genome sequencing and annotation.</title>
        <authorList>
            <consortium name="The Broad Institute Genomics Platform"/>
            <consortium name="The Broad Institute Genome Sequencing Center for Infectious Disease"/>
            <person name="Wu L."/>
            <person name="Ma J."/>
        </authorList>
    </citation>
    <scope>NUCLEOTIDE SEQUENCE [LARGE SCALE GENOMIC DNA]</scope>
    <source>
        <strain evidence="10">FCH27</strain>
    </source>
</reference>
<keyword evidence="10" id="KW-1185">Reference proteome</keyword>
<dbReference type="EMBL" id="JBHTCH010000004">
    <property type="protein sequence ID" value="MFC7359524.1"/>
    <property type="molecule type" value="Genomic_DNA"/>
</dbReference>
<dbReference type="RefSeq" id="WP_255889625.1">
    <property type="nucleotide sequence ID" value="NZ_JAFMZM010000002.1"/>
</dbReference>
<evidence type="ECO:0000256" key="2">
    <source>
        <dbReference type="ARBA" id="ARBA00022525"/>
    </source>
</evidence>
<dbReference type="InterPro" id="IPR053180">
    <property type="entry name" value="Ca-binding_acidic-repeat"/>
</dbReference>
<dbReference type="Pfam" id="PF03495">
    <property type="entry name" value="Binary_toxB"/>
    <property type="match status" value="1"/>
</dbReference>
<keyword evidence="2" id="KW-0964">Secreted</keyword>
<evidence type="ECO:0000256" key="4">
    <source>
        <dbReference type="ARBA" id="ARBA00022837"/>
    </source>
</evidence>
<dbReference type="InterPro" id="IPR013783">
    <property type="entry name" value="Ig-like_fold"/>
</dbReference>
<feature type="chain" id="PRO_5047068938" evidence="6">
    <location>
        <begin position="40"/>
        <end position="660"/>
    </location>
</feature>
<evidence type="ECO:0000256" key="5">
    <source>
        <dbReference type="SAM" id="MobiDB-lite"/>
    </source>
</evidence>
<evidence type="ECO:0000313" key="9">
    <source>
        <dbReference type="EMBL" id="MFC7359524.1"/>
    </source>
</evidence>
<organism evidence="9 10">
    <name type="scientific">Nocardioides astragali</name>
    <dbReference type="NCBI Taxonomy" id="1776736"/>
    <lineage>
        <taxon>Bacteria</taxon>
        <taxon>Bacillati</taxon>
        <taxon>Actinomycetota</taxon>
        <taxon>Actinomycetes</taxon>
        <taxon>Propionibacteriales</taxon>
        <taxon>Nocardioidaceae</taxon>
        <taxon>Nocardioides</taxon>
    </lineage>
</organism>
<comment type="caution">
    <text evidence="9">The sequence shown here is derived from an EMBL/GenBank/DDBJ whole genome shotgun (WGS) entry which is preliminary data.</text>
</comment>
<evidence type="ECO:0000259" key="7">
    <source>
        <dbReference type="Pfam" id="PF03495"/>
    </source>
</evidence>
<feature type="compositionally biased region" description="Low complexity" evidence="5">
    <location>
        <begin position="80"/>
        <end position="96"/>
    </location>
</feature>
<feature type="region of interest" description="Disordered" evidence="5">
    <location>
        <begin position="77"/>
        <end position="97"/>
    </location>
</feature>
<evidence type="ECO:0000313" key="10">
    <source>
        <dbReference type="Proteomes" id="UP001596524"/>
    </source>
</evidence>
<evidence type="ECO:0000256" key="1">
    <source>
        <dbReference type="ARBA" id="ARBA00004613"/>
    </source>
</evidence>
<dbReference type="InterPro" id="IPR041498">
    <property type="entry name" value="Big_6"/>
</dbReference>
<name>A0ABW2N105_9ACTN</name>
<keyword evidence="4" id="KW-0106">Calcium</keyword>
<feature type="region of interest" description="Disordered" evidence="5">
    <location>
        <begin position="417"/>
        <end position="514"/>
    </location>
</feature>
<dbReference type="Gene3D" id="3.90.182.10">
    <property type="entry name" value="Toxin - Anthrax Protective Antigen,domain 1"/>
    <property type="match status" value="1"/>
</dbReference>
<feature type="compositionally biased region" description="Basic and acidic residues" evidence="5">
    <location>
        <begin position="610"/>
        <end position="632"/>
    </location>
</feature>
<dbReference type="Gene3D" id="2.60.40.10">
    <property type="entry name" value="Immunoglobulins"/>
    <property type="match status" value="1"/>
</dbReference>
<dbReference type="Pfam" id="PF17936">
    <property type="entry name" value="Big_6"/>
    <property type="match status" value="1"/>
</dbReference>
<evidence type="ECO:0000256" key="3">
    <source>
        <dbReference type="ARBA" id="ARBA00022729"/>
    </source>
</evidence>
<dbReference type="InterPro" id="IPR035088">
    <property type="entry name" value="PA_Ca-bd"/>
</dbReference>
<dbReference type="Pfam" id="PF18884">
    <property type="entry name" value="TSP3_bac"/>
    <property type="match status" value="4"/>
</dbReference>
<evidence type="ECO:0000256" key="6">
    <source>
        <dbReference type="SAM" id="SignalP"/>
    </source>
</evidence>
<feature type="region of interest" description="Disordered" evidence="5">
    <location>
        <begin position="574"/>
        <end position="660"/>
    </location>
</feature>
<evidence type="ECO:0000259" key="8">
    <source>
        <dbReference type="Pfam" id="PF17936"/>
    </source>
</evidence>
<feature type="signal peptide" evidence="6">
    <location>
        <begin position="1"/>
        <end position="39"/>
    </location>
</feature>
<feature type="compositionally biased region" description="Polar residues" evidence="5">
    <location>
        <begin position="380"/>
        <end position="395"/>
    </location>
</feature>
<feature type="region of interest" description="Disordered" evidence="5">
    <location>
        <begin position="376"/>
        <end position="397"/>
    </location>
</feature>
<accession>A0ABW2N105</accession>
<dbReference type="PANTHER" id="PTHR37467:SF1">
    <property type="entry name" value="EXPORTED CALCIUM-BINDING GLYCOPROTEIN"/>
    <property type="match status" value="1"/>
</dbReference>
<sequence>MSAHHHHRPSRRFTRGAAVTLAVVLPGSLLALTQSPASAAPLPATYSADAHADIVDLTADVLAPLAPGSVAQAKIAHSRSSASSTSGGGTTTASSANLDGHLVFGNVPVPVDTETVTAPPSADPPARELAGVPLSPVADIGVITGDVRAAWAGSNACVPAQSGTRTLSESRTTLDGATLLDTPTPVGTLVEMTESETVTGTYLVDDNAGGSDVVSRATTMVGDIDLLGGEVTVDVTNEVVLEARSDGTNGTAGYASPPTIVASGGENEIPIPLDDQPQPIPLPAELDAVVNLTITGFKVDDQSSGATGKASLDALYRIDLEVLALPAPAPAVKVADVSLAVAPMAVEATAPSGGVDCGAGPSSGSIGAPDITSPAPGATVTDSTPPISGTGQPGATVTVREGGTVLCTAVVRSDGTWSCSPTTPLSAGPHTVTATQTDGQGNTSAADSTTFIVVPDPNDPDGDGLTNAQETAHGTDPTNPDTDGDGLTDGDEVNIHHTDPLNPDTDGDGLTDGQEVNGVKIRESFKICGKKARKSITVRTNPLRKDTDKDGIRDGREVKGYKIKQRVITRAGTFVIGKTRSNPTKKDTDRDGLKDKVEKSGKANKRFGKAKSDPSKCDTDKGGISDGAEVKARSNPADVKSGPRNPLGRVDSSGRLPHGG</sequence>
<protein>
    <submittedName>
        <fullName evidence="9">Ig-like domain-containing protein</fullName>
    </submittedName>
</protein>
<comment type="subcellular location">
    <subcellularLocation>
        <location evidence="1">Secreted</location>
    </subcellularLocation>
</comment>
<dbReference type="PANTHER" id="PTHR37467">
    <property type="entry name" value="EXPORTED CALCIUM-BINDING GLYCOPROTEIN-RELATED"/>
    <property type="match status" value="1"/>
</dbReference>
<feature type="compositionally biased region" description="Polar residues" evidence="5">
    <location>
        <begin position="432"/>
        <end position="451"/>
    </location>
</feature>
<proteinExistence type="predicted"/>
<dbReference type="InterPro" id="IPR059100">
    <property type="entry name" value="TSP3_bac"/>
</dbReference>
<feature type="domain" description="Protective antigen Ca-binding" evidence="7">
    <location>
        <begin position="545"/>
        <end position="614"/>
    </location>
</feature>
<keyword evidence="3 6" id="KW-0732">Signal</keyword>
<feature type="compositionally biased region" description="Basic and acidic residues" evidence="5">
    <location>
        <begin position="584"/>
        <end position="601"/>
    </location>
</feature>
<gene>
    <name evidence="9" type="ORF">ACFQO6_04525</name>
</gene>